<organism evidence="2 3">
    <name type="scientific">Penicillium malachiteum</name>
    <dbReference type="NCBI Taxonomy" id="1324776"/>
    <lineage>
        <taxon>Eukaryota</taxon>
        <taxon>Fungi</taxon>
        <taxon>Dikarya</taxon>
        <taxon>Ascomycota</taxon>
        <taxon>Pezizomycotina</taxon>
        <taxon>Eurotiomycetes</taxon>
        <taxon>Eurotiomycetidae</taxon>
        <taxon>Eurotiales</taxon>
        <taxon>Aspergillaceae</taxon>
        <taxon>Penicillium</taxon>
    </lineage>
</organism>
<feature type="domain" description="NAD(P)-binding" evidence="1">
    <location>
        <begin position="11"/>
        <end position="115"/>
    </location>
</feature>
<dbReference type="EMBL" id="JAQJAN010000012">
    <property type="protein sequence ID" value="KAJ5716182.1"/>
    <property type="molecule type" value="Genomic_DNA"/>
</dbReference>
<dbReference type="Proteomes" id="UP001215712">
    <property type="component" value="Unassembled WGS sequence"/>
</dbReference>
<dbReference type="Pfam" id="PF13460">
    <property type="entry name" value="NAD_binding_10"/>
    <property type="match status" value="1"/>
</dbReference>
<name>A0AAD6HGH8_9EURO</name>
<sequence>MPIHTKVIVFGATGSTGSYAALQAHQEGAQVTLAVRDPSKPIPLLDGIPFQKVQADLTKPETLTEAVQQAEATVAYIYAIFGTSDHMRASLAALKEAGITSIVLLSSFSVQGDPASIPADDFIPYVHAQVEVSLEEVFGIDNFVSIRPAFFASNILWFKAGIATGEVKHANFDALADYIPPEDIGRVAGSILVNGSSEHVVYLAGLDELTLGGALALVSKVLGKEIKTTWVSAQEMKADRMEQGVEEPLAQWLVTDITEHAGEFFTFPTYPEAMRNVKKYIKRDPIRFHQWLEENKEKF</sequence>
<proteinExistence type="predicted"/>
<reference evidence="2" key="2">
    <citation type="submission" date="2023-01" db="EMBL/GenBank/DDBJ databases">
        <authorList>
            <person name="Petersen C."/>
        </authorList>
    </citation>
    <scope>NUCLEOTIDE SEQUENCE</scope>
    <source>
        <strain evidence="2">IBT 17514</strain>
    </source>
</reference>
<evidence type="ECO:0000313" key="3">
    <source>
        <dbReference type="Proteomes" id="UP001215712"/>
    </source>
</evidence>
<comment type="caution">
    <text evidence="2">The sequence shown here is derived from an EMBL/GenBank/DDBJ whole genome shotgun (WGS) entry which is preliminary data.</text>
</comment>
<protein>
    <recommendedName>
        <fullName evidence="1">NAD(P)-binding domain-containing protein</fullName>
    </recommendedName>
</protein>
<accession>A0AAD6HGH8</accession>
<dbReference type="PANTHER" id="PTHR43162:SF1">
    <property type="entry name" value="PRESTALK A DIFFERENTIATION PROTEIN A"/>
    <property type="match status" value="1"/>
</dbReference>
<keyword evidence="3" id="KW-1185">Reference proteome</keyword>
<dbReference type="InterPro" id="IPR016040">
    <property type="entry name" value="NAD(P)-bd_dom"/>
</dbReference>
<reference evidence="2" key="1">
    <citation type="journal article" date="2023" name="IMA Fungus">
        <title>Comparative genomic study of the Penicillium genus elucidates a diverse pangenome and 15 lateral gene transfer events.</title>
        <authorList>
            <person name="Petersen C."/>
            <person name="Sorensen T."/>
            <person name="Nielsen M.R."/>
            <person name="Sondergaard T.E."/>
            <person name="Sorensen J.L."/>
            <person name="Fitzpatrick D.A."/>
            <person name="Frisvad J.C."/>
            <person name="Nielsen K.L."/>
        </authorList>
    </citation>
    <scope>NUCLEOTIDE SEQUENCE</scope>
    <source>
        <strain evidence="2">IBT 17514</strain>
    </source>
</reference>
<dbReference type="AlphaFoldDB" id="A0AAD6HGH8"/>
<dbReference type="InterPro" id="IPR036291">
    <property type="entry name" value="NAD(P)-bd_dom_sf"/>
</dbReference>
<evidence type="ECO:0000259" key="1">
    <source>
        <dbReference type="Pfam" id="PF13460"/>
    </source>
</evidence>
<dbReference type="PANTHER" id="PTHR43162">
    <property type="match status" value="1"/>
</dbReference>
<evidence type="ECO:0000313" key="2">
    <source>
        <dbReference type="EMBL" id="KAJ5716182.1"/>
    </source>
</evidence>
<dbReference type="InterPro" id="IPR051604">
    <property type="entry name" value="Ergot_Alk_Oxidoreductase"/>
</dbReference>
<gene>
    <name evidence="2" type="ORF">N7493_008093</name>
</gene>
<dbReference type="SUPFAM" id="SSF51735">
    <property type="entry name" value="NAD(P)-binding Rossmann-fold domains"/>
    <property type="match status" value="1"/>
</dbReference>
<dbReference type="Gene3D" id="3.40.50.720">
    <property type="entry name" value="NAD(P)-binding Rossmann-like Domain"/>
    <property type="match status" value="1"/>
</dbReference>